<dbReference type="EMBL" id="MU004290">
    <property type="protein sequence ID" value="KAF2662308.1"/>
    <property type="molecule type" value="Genomic_DNA"/>
</dbReference>
<protein>
    <submittedName>
        <fullName evidence="4">Aromatic compound dioxygenase</fullName>
    </submittedName>
</protein>
<evidence type="ECO:0000313" key="5">
    <source>
        <dbReference type="Proteomes" id="UP000799324"/>
    </source>
</evidence>
<feature type="compositionally biased region" description="Polar residues" evidence="1">
    <location>
        <begin position="395"/>
        <end position="407"/>
    </location>
</feature>
<feature type="chain" id="PRO_5025378190" evidence="2">
    <location>
        <begin position="22"/>
        <end position="407"/>
    </location>
</feature>
<dbReference type="SUPFAM" id="SSF49482">
    <property type="entry name" value="Aromatic compound dioxygenase"/>
    <property type="match status" value="1"/>
</dbReference>
<keyword evidence="2" id="KW-0732">Signal</keyword>
<dbReference type="AlphaFoldDB" id="A0A6A6TTR4"/>
<dbReference type="GO" id="GO:0008199">
    <property type="term" value="F:ferric iron binding"/>
    <property type="evidence" value="ECO:0007669"/>
    <property type="project" value="InterPro"/>
</dbReference>
<evidence type="ECO:0000256" key="1">
    <source>
        <dbReference type="SAM" id="MobiDB-lite"/>
    </source>
</evidence>
<evidence type="ECO:0000259" key="3">
    <source>
        <dbReference type="Pfam" id="PF00775"/>
    </source>
</evidence>
<proteinExistence type="predicted"/>
<feature type="region of interest" description="Disordered" evidence="1">
    <location>
        <begin position="345"/>
        <end position="407"/>
    </location>
</feature>
<keyword evidence="4" id="KW-0560">Oxidoreductase</keyword>
<reference evidence="4" key="1">
    <citation type="journal article" date="2020" name="Stud. Mycol.">
        <title>101 Dothideomycetes genomes: a test case for predicting lifestyles and emergence of pathogens.</title>
        <authorList>
            <person name="Haridas S."/>
            <person name="Albert R."/>
            <person name="Binder M."/>
            <person name="Bloem J."/>
            <person name="Labutti K."/>
            <person name="Salamov A."/>
            <person name="Andreopoulos B."/>
            <person name="Baker S."/>
            <person name="Barry K."/>
            <person name="Bills G."/>
            <person name="Bluhm B."/>
            <person name="Cannon C."/>
            <person name="Castanera R."/>
            <person name="Culley D."/>
            <person name="Daum C."/>
            <person name="Ezra D."/>
            <person name="Gonzalez J."/>
            <person name="Henrissat B."/>
            <person name="Kuo A."/>
            <person name="Liang C."/>
            <person name="Lipzen A."/>
            <person name="Lutzoni F."/>
            <person name="Magnuson J."/>
            <person name="Mondo S."/>
            <person name="Nolan M."/>
            <person name="Ohm R."/>
            <person name="Pangilinan J."/>
            <person name="Park H.-J."/>
            <person name="Ramirez L."/>
            <person name="Alfaro M."/>
            <person name="Sun H."/>
            <person name="Tritt A."/>
            <person name="Yoshinaga Y."/>
            <person name="Zwiers L.-H."/>
            <person name="Turgeon B."/>
            <person name="Goodwin S."/>
            <person name="Spatafora J."/>
            <person name="Crous P."/>
            <person name="Grigoriev I."/>
        </authorList>
    </citation>
    <scope>NUCLEOTIDE SEQUENCE</scope>
    <source>
        <strain evidence="4">CBS 122681</strain>
    </source>
</reference>
<feature type="compositionally biased region" description="Gly residues" evidence="1">
    <location>
        <begin position="354"/>
        <end position="368"/>
    </location>
</feature>
<gene>
    <name evidence="4" type="ORF">K491DRAFT_686789</name>
</gene>
<dbReference type="Gene3D" id="2.60.130.10">
    <property type="entry name" value="Aromatic compound dioxygenase"/>
    <property type="match status" value="1"/>
</dbReference>
<dbReference type="InterPro" id="IPR015889">
    <property type="entry name" value="Intradiol_dOase_core"/>
</dbReference>
<keyword evidence="5" id="KW-1185">Reference proteome</keyword>
<dbReference type="GO" id="GO:0016702">
    <property type="term" value="F:oxidoreductase activity, acting on single donors with incorporation of molecular oxygen, incorporation of two atoms of oxygen"/>
    <property type="evidence" value="ECO:0007669"/>
    <property type="project" value="InterPro"/>
</dbReference>
<accession>A0A6A6TTR4</accession>
<evidence type="ECO:0000313" key="4">
    <source>
        <dbReference type="EMBL" id="KAF2662308.1"/>
    </source>
</evidence>
<dbReference type="Proteomes" id="UP000799324">
    <property type="component" value="Unassembled WGS sequence"/>
</dbReference>
<name>A0A6A6TTR4_9PLEO</name>
<sequence length="407" mass="43092">MKSAIVSVLLGAALFAQLALAHPGDSAAEKAAENAKRNAYFKNNARSLSHCAEKLKARGNDEALQARRAAIVEDLRKKRSISTEKPHLRIRNGKQVLATNHHSNRTDITPHIDPTLLFTGNGTCLLTPEVTEGPYWVKGEFVRKDVTDGQEGVKLTLDIQVIDTKTCEPVPETYIEIWACNSTGVYSGVTSQGNGNPADTTNLNSTAFRGVQATGDLGAVSFDTAVPGHYIGRTNHIHVMSHINATLLPNNTIAGGAVTHVGQAFFDQDLLSLVERVEPYASNTQAIMTNEQDGIFMQEAEGYDPMVEYILLGDDVSQGLFGWITFGIDSTYSRNVSAAASWTDKGGVANPNPGFGGPGGPGGPGGFPSGFPGFPSGGFPSGFPGFPTGGFPRPTRSSASGPRTTSS</sequence>
<dbReference type="CDD" id="cd03457">
    <property type="entry name" value="intradiol_dioxygenase_like"/>
    <property type="match status" value="1"/>
</dbReference>
<evidence type="ECO:0000256" key="2">
    <source>
        <dbReference type="SAM" id="SignalP"/>
    </source>
</evidence>
<dbReference type="InterPro" id="IPR000627">
    <property type="entry name" value="Intradiol_dOase_C"/>
</dbReference>
<feature type="compositionally biased region" description="Low complexity" evidence="1">
    <location>
        <begin position="381"/>
        <end position="392"/>
    </location>
</feature>
<dbReference type="Pfam" id="PF00775">
    <property type="entry name" value="Dioxygenase_C"/>
    <property type="match status" value="1"/>
</dbReference>
<dbReference type="PANTHER" id="PTHR34315:SF1">
    <property type="entry name" value="INTRADIOL RING-CLEAVAGE DIOXYGENASES DOMAIN-CONTAINING PROTEIN-RELATED"/>
    <property type="match status" value="1"/>
</dbReference>
<feature type="signal peptide" evidence="2">
    <location>
        <begin position="1"/>
        <end position="21"/>
    </location>
</feature>
<dbReference type="OrthoDB" id="121380at2759"/>
<dbReference type="PANTHER" id="PTHR34315">
    <property type="match status" value="1"/>
</dbReference>
<organism evidence="4 5">
    <name type="scientific">Lophiostoma macrostomum CBS 122681</name>
    <dbReference type="NCBI Taxonomy" id="1314788"/>
    <lineage>
        <taxon>Eukaryota</taxon>
        <taxon>Fungi</taxon>
        <taxon>Dikarya</taxon>
        <taxon>Ascomycota</taxon>
        <taxon>Pezizomycotina</taxon>
        <taxon>Dothideomycetes</taxon>
        <taxon>Pleosporomycetidae</taxon>
        <taxon>Pleosporales</taxon>
        <taxon>Lophiostomataceae</taxon>
        <taxon>Lophiostoma</taxon>
    </lineage>
</organism>
<feature type="domain" description="Intradiol ring-cleavage dioxygenases" evidence="3">
    <location>
        <begin position="142"/>
        <end position="234"/>
    </location>
</feature>
<keyword evidence="4" id="KW-0223">Dioxygenase</keyword>